<dbReference type="Gene3D" id="4.10.240.10">
    <property type="entry name" value="Zn(2)-C6 fungal-type DNA-binding domain"/>
    <property type="match status" value="1"/>
</dbReference>
<keyword evidence="4" id="KW-0804">Transcription</keyword>
<dbReference type="PROSITE" id="PS50048">
    <property type="entry name" value="ZN2_CY6_FUNGAL_2"/>
    <property type="match status" value="1"/>
</dbReference>
<dbReference type="SMART" id="SM00906">
    <property type="entry name" value="Fungal_trans"/>
    <property type="match status" value="1"/>
</dbReference>
<dbReference type="CDD" id="cd12148">
    <property type="entry name" value="fungal_TF_MHR"/>
    <property type="match status" value="1"/>
</dbReference>
<dbReference type="Pfam" id="PF04082">
    <property type="entry name" value="Fungal_trans"/>
    <property type="match status" value="1"/>
</dbReference>
<evidence type="ECO:0000259" key="7">
    <source>
        <dbReference type="PROSITE" id="PS50048"/>
    </source>
</evidence>
<dbReference type="GO" id="GO:0003677">
    <property type="term" value="F:DNA binding"/>
    <property type="evidence" value="ECO:0007669"/>
    <property type="project" value="InterPro"/>
</dbReference>
<feature type="compositionally biased region" description="Basic residues" evidence="6">
    <location>
        <begin position="99"/>
        <end position="108"/>
    </location>
</feature>
<dbReference type="GO" id="GO:0008270">
    <property type="term" value="F:zinc ion binding"/>
    <property type="evidence" value="ECO:0007669"/>
    <property type="project" value="InterPro"/>
</dbReference>
<dbReference type="CDD" id="cd00067">
    <property type="entry name" value="GAL4"/>
    <property type="match status" value="1"/>
</dbReference>
<reference evidence="8" key="1">
    <citation type="journal article" date="2023" name="Mol. Phylogenet. Evol.">
        <title>Genome-scale phylogeny and comparative genomics of the fungal order Sordariales.</title>
        <authorList>
            <person name="Hensen N."/>
            <person name="Bonometti L."/>
            <person name="Westerberg I."/>
            <person name="Brannstrom I.O."/>
            <person name="Guillou S."/>
            <person name="Cros-Aarteil S."/>
            <person name="Calhoun S."/>
            <person name="Haridas S."/>
            <person name="Kuo A."/>
            <person name="Mondo S."/>
            <person name="Pangilinan J."/>
            <person name="Riley R."/>
            <person name="LaButti K."/>
            <person name="Andreopoulos B."/>
            <person name="Lipzen A."/>
            <person name="Chen C."/>
            <person name="Yan M."/>
            <person name="Daum C."/>
            <person name="Ng V."/>
            <person name="Clum A."/>
            <person name="Steindorff A."/>
            <person name="Ohm R.A."/>
            <person name="Martin F."/>
            <person name="Silar P."/>
            <person name="Natvig D.O."/>
            <person name="Lalanne C."/>
            <person name="Gautier V."/>
            <person name="Ament-Velasquez S.L."/>
            <person name="Kruys A."/>
            <person name="Hutchinson M.I."/>
            <person name="Powell A.J."/>
            <person name="Barry K."/>
            <person name="Miller A.N."/>
            <person name="Grigoriev I.V."/>
            <person name="Debuchy R."/>
            <person name="Gladieux P."/>
            <person name="Hiltunen Thoren M."/>
            <person name="Johannesson H."/>
        </authorList>
    </citation>
    <scope>NUCLEOTIDE SEQUENCE</scope>
    <source>
        <strain evidence="8">PSN309</strain>
    </source>
</reference>
<sequence length="910" mass="101302">MAGCIVINPSICSSDYKANLPTCPRCELCKLRKVKCDRGQPACGWCTRNGALCEYKERKKPGLRAGYGRELEQRLDRLEAQLREHDDTIKSHEEAFQKLKPKPGRPRARPLPNSDDPKPKEEDDDDPSVYYPRATPNPHANHNPQAETALFLQEPSASVGFGLQGAGGPTTASMIPKPSELGDYGTQGGTHMPSPSTQRTPASIEYGIQGNISAGTSAVRKSSSVNEYGMLGAVPSASPAMPDGYQNAPNISPRAHGLPSMDSGSGTHESYGFGPVLPPINSPPNHLPHIAAQLPAQILAPVPSQIPAGPLSSQMLTPMASQMPTPLASQMVPEYELPPYDLVYSLVDLYFKHINSWCPILHRKATFDALFPPSVTEEADKILMHAIVATTLRYSTDPRLTEENRQRYHDASKRRVILYGMENLSVKSLQALVILALDLCGTGNGPPGWNIMAIITRAVVQLGLAVESNSFSVAPSYQSIYTLRAMILPEARDFIEEESRRRLFWMVYLLDRYATVATAFEFALDDRDIDRRLPCRDDLWMRNQAVETRWFRTDDNQPTANGAGSHQDADNMGPFSYYIEILGILTKVHNFLKQPVDISAPADVERWQTRYKDLDRMFSAWKFRLPNEYGNMNQLFHSEKPRVLNCGWIMLHASYHTAVIRLHSSAAYPTTRSPIFEPSYSASQRCVTAVENLAALTEFVCTHQLLVKLGPPFAFSLWVAARVLLVHGSTVSHKLNTAQIGFFIDKLRDMGRHWPIATRYSELLSRVLDEHHDYERQGGAETPGIVKILSDMRRTAFDLDVLISRHPRHVPLGVNNAPSTGWQTPSKTPGPQDLESYDMFEFFNLPRLPSAHPGPSMVPEGSDHYMPDVNGGLAYKYPAGVVSGEFNITDFTIDVNRDWLHKEGEANFMS</sequence>
<protein>
    <submittedName>
        <fullName evidence="8">Fungal-specific transcription factor</fullName>
    </submittedName>
</protein>
<comment type="subcellular location">
    <subcellularLocation>
        <location evidence="1">Nucleus</location>
    </subcellularLocation>
</comment>
<dbReference type="GO" id="GO:0005634">
    <property type="term" value="C:nucleus"/>
    <property type="evidence" value="ECO:0007669"/>
    <property type="project" value="UniProtKB-SubCell"/>
</dbReference>
<dbReference type="GO" id="GO:0000981">
    <property type="term" value="F:DNA-binding transcription factor activity, RNA polymerase II-specific"/>
    <property type="evidence" value="ECO:0007669"/>
    <property type="project" value="InterPro"/>
</dbReference>
<accession>A0AAN6WNX6</accession>
<feature type="domain" description="Zn(2)-C6 fungal-type" evidence="7">
    <location>
        <begin position="25"/>
        <end position="55"/>
    </location>
</feature>
<evidence type="ECO:0000313" key="8">
    <source>
        <dbReference type="EMBL" id="KAK4185494.1"/>
    </source>
</evidence>
<organism evidence="8 9">
    <name type="scientific">Podospora australis</name>
    <dbReference type="NCBI Taxonomy" id="1536484"/>
    <lineage>
        <taxon>Eukaryota</taxon>
        <taxon>Fungi</taxon>
        <taxon>Dikarya</taxon>
        <taxon>Ascomycota</taxon>
        <taxon>Pezizomycotina</taxon>
        <taxon>Sordariomycetes</taxon>
        <taxon>Sordariomycetidae</taxon>
        <taxon>Sordariales</taxon>
        <taxon>Podosporaceae</taxon>
        <taxon>Podospora</taxon>
    </lineage>
</organism>
<evidence type="ECO:0000256" key="6">
    <source>
        <dbReference type="SAM" id="MobiDB-lite"/>
    </source>
</evidence>
<keyword evidence="5" id="KW-0539">Nucleus</keyword>
<dbReference type="GO" id="GO:0006351">
    <property type="term" value="P:DNA-templated transcription"/>
    <property type="evidence" value="ECO:0007669"/>
    <property type="project" value="InterPro"/>
</dbReference>
<evidence type="ECO:0000256" key="3">
    <source>
        <dbReference type="ARBA" id="ARBA00023015"/>
    </source>
</evidence>
<dbReference type="EMBL" id="MU864448">
    <property type="protein sequence ID" value="KAK4185494.1"/>
    <property type="molecule type" value="Genomic_DNA"/>
</dbReference>
<dbReference type="InterPro" id="IPR007219">
    <property type="entry name" value="XnlR_reg_dom"/>
</dbReference>
<evidence type="ECO:0000313" key="9">
    <source>
        <dbReference type="Proteomes" id="UP001302126"/>
    </source>
</evidence>
<gene>
    <name evidence="8" type="ORF">QBC35DRAFT_302599</name>
</gene>
<dbReference type="InterPro" id="IPR050815">
    <property type="entry name" value="TF_fung"/>
</dbReference>
<keyword evidence="2" id="KW-0479">Metal-binding</keyword>
<evidence type="ECO:0000256" key="1">
    <source>
        <dbReference type="ARBA" id="ARBA00004123"/>
    </source>
</evidence>
<dbReference type="SUPFAM" id="SSF57701">
    <property type="entry name" value="Zn2/Cys6 DNA-binding domain"/>
    <property type="match status" value="1"/>
</dbReference>
<proteinExistence type="predicted"/>
<dbReference type="InterPro" id="IPR036864">
    <property type="entry name" value="Zn2-C6_fun-type_DNA-bd_sf"/>
</dbReference>
<keyword evidence="9" id="KW-1185">Reference proteome</keyword>
<evidence type="ECO:0000256" key="4">
    <source>
        <dbReference type="ARBA" id="ARBA00023163"/>
    </source>
</evidence>
<name>A0AAN6WNX6_9PEZI</name>
<feature type="region of interest" description="Disordered" evidence="6">
    <location>
        <begin position="85"/>
        <end position="143"/>
    </location>
</feature>
<dbReference type="SMART" id="SM00066">
    <property type="entry name" value="GAL4"/>
    <property type="match status" value="1"/>
</dbReference>
<dbReference type="PANTHER" id="PTHR47338">
    <property type="entry name" value="ZN(II)2CYS6 TRANSCRIPTION FACTOR (EUROFUNG)-RELATED"/>
    <property type="match status" value="1"/>
</dbReference>
<dbReference type="Proteomes" id="UP001302126">
    <property type="component" value="Unassembled WGS sequence"/>
</dbReference>
<dbReference type="AlphaFoldDB" id="A0AAN6WNX6"/>
<evidence type="ECO:0000256" key="5">
    <source>
        <dbReference type="ARBA" id="ARBA00023242"/>
    </source>
</evidence>
<feature type="region of interest" description="Disordered" evidence="6">
    <location>
        <begin position="240"/>
        <end position="267"/>
    </location>
</feature>
<comment type="caution">
    <text evidence="8">The sequence shown here is derived from an EMBL/GenBank/DDBJ whole genome shotgun (WGS) entry which is preliminary data.</text>
</comment>
<keyword evidence="3" id="KW-0805">Transcription regulation</keyword>
<dbReference type="PANTHER" id="PTHR47338:SF28">
    <property type="entry name" value="C6 TRANSCRIPTION FACTOR"/>
    <property type="match status" value="1"/>
</dbReference>
<feature type="compositionally biased region" description="Basic and acidic residues" evidence="6">
    <location>
        <begin position="85"/>
        <end position="97"/>
    </location>
</feature>
<reference evidence="8" key="2">
    <citation type="submission" date="2023-05" db="EMBL/GenBank/DDBJ databases">
        <authorList>
            <consortium name="Lawrence Berkeley National Laboratory"/>
            <person name="Steindorff A."/>
            <person name="Hensen N."/>
            <person name="Bonometti L."/>
            <person name="Westerberg I."/>
            <person name="Brannstrom I.O."/>
            <person name="Guillou S."/>
            <person name="Cros-Aarteil S."/>
            <person name="Calhoun S."/>
            <person name="Haridas S."/>
            <person name="Kuo A."/>
            <person name="Mondo S."/>
            <person name="Pangilinan J."/>
            <person name="Riley R."/>
            <person name="Labutti K."/>
            <person name="Andreopoulos B."/>
            <person name="Lipzen A."/>
            <person name="Chen C."/>
            <person name="Yanf M."/>
            <person name="Daum C."/>
            <person name="Ng V."/>
            <person name="Clum A."/>
            <person name="Ohm R."/>
            <person name="Martin F."/>
            <person name="Silar P."/>
            <person name="Natvig D."/>
            <person name="Lalanne C."/>
            <person name="Gautier V."/>
            <person name="Ament-Velasquez S.L."/>
            <person name="Kruys A."/>
            <person name="Hutchinson M.I."/>
            <person name="Powell A.J."/>
            <person name="Barry K."/>
            <person name="Miller A.N."/>
            <person name="Grigoriev I.V."/>
            <person name="Debuchy R."/>
            <person name="Gladieux P."/>
            <person name="Thoren M.H."/>
            <person name="Johannesson H."/>
        </authorList>
    </citation>
    <scope>NUCLEOTIDE SEQUENCE</scope>
    <source>
        <strain evidence="8">PSN309</strain>
    </source>
</reference>
<evidence type="ECO:0000256" key="2">
    <source>
        <dbReference type="ARBA" id="ARBA00022723"/>
    </source>
</evidence>
<dbReference type="InterPro" id="IPR001138">
    <property type="entry name" value="Zn2Cys6_DnaBD"/>
</dbReference>
<dbReference type="Pfam" id="PF00172">
    <property type="entry name" value="Zn_clus"/>
    <property type="match status" value="1"/>
</dbReference>